<sequence length="263" mass="29877">MSLFQSFIKSLYDFKNYAKFLSHSVLKVTVYFLLVTGIFGALSTVGSIPDINNSKQLKQLIDNHLSQVPDFEVKDNELKIEGNMPKILKEGEMMLRFDPDTDDVKGIKDVKGAIFFGKKALHFMQPNGSFSEKKYSEITNVKFNKKYLSDYSSSLGLQLFIQIFINIVKSIMVGLVMAFITALISLQFTKMGGKKLKFGELFKLSIYATTIPIIIYSILCIIAINFQFAAWILIIIPVLYVRKAINCMMAEEEAKTKKVKKKK</sequence>
<gene>
    <name evidence="1" type="ORF">rsdtw13_39350</name>
</gene>
<dbReference type="EMBL" id="BROD01000001">
    <property type="protein sequence ID" value="GKX68677.1"/>
    <property type="molecule type" value="Genomic_DNA"/>
</dbReference>
<protein>
    <submittedName>
        <fullName evidence="1">Uncharacterized protein</fullName>
    </submittedName>
</protein>
<name>A0ACB5RHX3_9CLOT</name>
<dbReference type="Proteomes" id="UP001058074">
    <property type="component" value="Unassembled WGS sequence"/>
</dbReference>
<keyword evidence="2" id="KW-1185">Reference proteome</keyword>
<accession>A0ACB5RHX3</accession>
<comment type="caution">
    <text evidence="1">The sequence shown here is derived from an EMBL/GenBank/DDBJ whole genome shotgun (WGS) entry which is preliminary data.</text>
</comment>
<evidence type="ECO:0000313" key="2">
    <source>
        <dbReference type="Proteomes" id="UP001058074"/>
    </source>
</evidence>
<proteinExistence type="predicted"/>
<organism evidence="1 2">
    <name type="scientific">Inconstantimicrobium mannanitabidum</name>
    <dbReference type="NCBI Taxonomy" id="1604901"/>
    <lineage>
        <taxon>Bacteria</taxon>
        <taxon>Bacillati</taxon>
        <taxon>Bacillota</taxon>
        <taxon>Clostridia</taxon>
        <taxon>Eubacteriales</taxon>
        <taxon>Clostridiaceae</taxon>
        <taxon>Inconstantimicrobium</taxon>
    </lineage>
</organism>
<evidence type="ECO:0000313" key="1">
    <source>
        <dbReference type="EMBL" id="GKX68677.1"/>
    </source>
</evidence>
<reference evidence="1" key="1">
    <citation type="journal article" date="2025" name="Int. J. Syst. Evol. Microbiol.">
        <title>Inconstantimicrobium mannanitabidum sp. nov., a novel member of the family Clostridiaceae isolated from anoxic soil under the treatment of reductive soil disinfestation.</title>
        <authorList>
            <person name="Ueki A."/>
            <person name="Tonouchi A."/>
            <person name="Honma S."/>
            <person name="Kaku N."/>
            <person name="Ueki K."/>
        </authorList>
    </citation>
    <scope>NUCLEOTIDE SEQUENCE</scope>
    <source>
        <strain evidence="1">TW13</strain>
    </source>
</reference>